<dbReference type="PATRIC" id="fig|216463.3.peg.1500"/>
<dbReference type="Proteomes" id="UP000033491">
    <property type="component" value="Unassembled WGS sequence"/>
</dbReference>
<gene>
    <name evidence="6" type="ORF">VC81_11220</name>
</gene>
<keyword evidence="2 5" id="KW-0812">Transmembrane</keyword>
<dbReference type="InterPro" id="IPR014743">
    <property type="entry name" value="Cl-channel_core"/>
</dbReference>
<dbReference type="EMBL" id="JZCR01000024">
    <property type="protein sequence ID" value="KJW11797.1"/>
    <property type="molecule type" value="Genomic_DNA"/>
</dbReference>
<dbReference type="AlphaFoldDB" id="A0A0F3RSQ0"/>
<dbReference type="GO" id="GO:0016020">
    <property type="term" value="C:membrane"/>
    <property type="evidence" value="ECO:0007669"/>
    <property type="project" value="UniProtKB-SubCell"/>
</dbReference>
<feature type="transmembrane region" description="Helical" evidence="5">
    <location>
        <begin position="259"/>
        <end position="277"/>
    </location>
</feature>
<evidence type="ECO:0008006" key="8">
    <source>
        <dbReference type="Google" id="ProtNLM"/>
    </source>
</evidence>
<accession>A0A0F3RSQ0</accession>
<proteinExistence type="predicted"/>
<keyword evidence="4 5" id="KW-0472">Membrane</keyword>
<dbReference type="Gene3D" id="1.10.3080.10">
    <property type="entry name" value="Clc chloride channel"/>
    <property type="match status" value="1"/>
</dbReference>
<dbReference type="GO" id="GO:0015108">
    <property type="term" value="F:chloride transmembrane transporter activity"/>
    <property type="evidence" value="ECO:0007669"/>
    <property type="project" value="InterPro"/>
</dbReference>
<dbReference type="InterPro" id="IPR001807">
    <property type="entry name" value="ClC"/>
</dbReference>
<evidence type="ECO:0000256" key="5">
    <source>
        <dbReference type="SAM" id="Phobius"/>
    </source>
</evidence>
<feature type="transmembrane region" description="Helical" evidence="5">
    <location>
        <begin position="49"/>
        <end position="67"/>
    </location>
</feature>
<evidence type="ECO:0000313" key="6">
    <source>
        <dbReference type="EMBL" id="KJW11797.1"/>
    </source>
</evidence>
<comment type="caution">
    <text evidence="6">The sequence shown here is derived from an EMBL/GenBank/DDBJ whole genome shotgun (WGS) entry which is preliminary data.</text>
</comment>
<evidence type="ECO:0000256" key="4">
    <source>
        <dbReference type="ARBA" id="ARBA00023136"/>
    </source>
</evidence>
<protein>
    <recommendedName>
        <fullName evidence="8">Chloride channel protein</fullName>
    </recommendedName>
</protein>
<feature type="transmembrane region" description="Helical" evidence="5">
    <location>
        <begin position="215"/>
        <end position="238"/>
    </location>
</feature>
<feature type="transmembrane region" description="Helical" evidence="5">
    <location>
        <begin position="297"/>
        <end position="319"/>
    </location>
</feature>
<evidence type="ECO:0000313" key="7">
    <source>
        <dbReference type="Proteomes" id="UP000033491"/>
    </source>
</evidence>
<evidence type="ECO:0000256" key="1">
    <source>
        <dbReference type="ARBA" id="ARBA00004141"/>
    </source>
</evidence>
<evidence type="ECO:0000256" key="2">
    <source>
        <dbReference type="ARBA" id="ARBA00022692"/>
    </source>
</evidence>
<comment type="subcellular location">
    <subcellularLocation>
        <location evidence="1">Membrane</location>
        <topology evidence="1">Multi-pass membrane protein</topology>
    </subcellularLocation>
</comment>
<reference evidence="6 7" key="1">
    <citation type="submission" date="2015-03" db="EMBL/GenBank/DDBJ databases">
        <authorList>
            <person name="Zheng J."/>
            <person name="Ganezle M."/>
        </authorList>
    </citation>
    <scope>NUCLEOTIDE SEQUENCE [LARGE SCALE GENOMIC DNA]</scope>
    <source>
        <strain evidence="6 7">LP38</strain>
    </source>
</reference>
<dbReference type="STRING" id="216463.VC81_11220"/>
<name>A0A0F3RSQ0_9LACO</name>
<dbReference type="Pfam" id="PF00654">
    <property type="entry name" value="Voltage_CLC"/>
    <property type="match status" value="1"/>
</dbReference>
<dbReference type="SUPFAM" id="SSF81340">
    <property type="entry name" value="Clc chloride channel"/>
    <property type="match status" value="1"/>
</dbReference>
<organism evidence="6 7">
    <name type="scientific">Levilactobacillus spicheri</name>
    <dbReference type="NCBI Taxonomy" id="216463"/>
    <lineage>
        <taxon>Bacteria</taxon>
        <taxon>Bacillati</taxon>
        <taxon>Bacillota</taxon>
        <taxon>Bacilli</taxon>
        <taxon>Lactobacillales</taxon>
        <taxon>Lactobacillaceae</taxon>
        <taxon>Levilactobacillus</taxon>
    </lineage>
</organism>
<dbReference type="OrthoDB" id="2729535at2"/>
<dbReference type="RefSeq" id="WP_045808159.1">
    <property type="nucleotide sequence ID" value="NZ_JZCR01000024.1"/>
</dbReference>
<evidence type="ECO:0000256" key="3">
    <source>
        <dbReference type="ARBA" id="ARBA00022989"/>
    </source>
</evidence>
<feature type="transmembrane region" description="Helical" evidence="5">
    <location>
        <begin position="183"/>
        <end position="203"/>
    </location>
</feature>
<keyword evidence="3 5" id="KW-1133">Transmembrane helix</keyword>
<feature type="transmembrane region" description="Helical" evidence="5">
    <location>
        <begin position="331"/>
        <end position="359"/>
    </location>
</feature>
<sequence>MQTRQLGGLVLAGLLLSSLIALVSGGFIVLEGHLITLIWEVLPQALAHAWWYDLVVCLTGGLLLAWLKGQWGPLPATAHQAMAELKQTQTVDYRATFKNLAVALVILAFGAGVGPEAALLGAVVSLSVWQADRLRYFYFQHATLKTVAWPRRLWWLVAPTGHLQRYRSERALPAAQLGAKKKFYALFIVNGLVTFTILMRLIGHPSFITKMGASHWHWSQLWIILPVLLVAPLAGWLYHQGSRGIHRLAQRLPQYLPQTLVGAGVIFLFAVLLPRLLFSGQTVMALIPQVSDHQSGYLLMTAAVLKLVFLQLCLGTGWIGGDIFPIAFSTILFGFGVAQLLPQLDGLLVVAVVATGLAINLLNNLWVAGIFIALFFPLNLWPVILLVLVLQWLGQRASRHFQKTA</sequence>
<feature type="transmembrane region" description="Helical" evidence="5">
    <location>
        <begin position="365"/>
        <end position="393"/>
    </location>
</feature>